<dbReference type="InterPro" id="IPR011011">
    <property type="entry name" value="Znf_FYVE_PHD"/>
</dbReference>
<feature type="region of interest" description="Disordered" evidence="7">
    <location>
        <begin position="1"/>
        <end position="197"/>
    </location>
</feature>
<comment type="subcellular location">
    <subcellularLocation>
        <location evidence="1">Nucleus</location>
    </subcellularLocation>
</comment>
<evidence type="ECO:0000256" key="1">
    <source>
        <dbReference type="ARBA" id="ARBA00004123"/>
    </source>
</evidence>
<dbReference type="PROSITE" id="PS50016">
    <property type="entry name" value="ZF_PHD_2"/>
    <property type="match status" value="1"/>
</dbReference>
<feature type="compositionally biased region" description="Acidic residues" evidence="7">
    <location>
        <begin position="38"/>
        <end position="54"/>
    </location>
</feature>
<dbReference type="SMART" id="SM00249">
    <property type="entry name" value="PHD"/>
    <property type="match status" value="1"/>
</dbReference>
<dbReference type="PROSITE" id="PS01359">
    <property type="entry name" value="ZF_PHD_1"/>
    <property type="match status" value="1"/>
</dbReference>
<dbReference type="Gene3D" id="3.30.40.10">
    <property type="entry name" value="Zinc/RING finger domain, C3HC4 (zinc finger)"/>
    <property type="match status" value="1"/>
</dbReference>
<keyword evidence="5" id="KW-0539">Nucleus</keyword>
<evidence type="ECO:0000256" key="7">
    <source>
        <dbReference type="SAM" id="MobiDB-lite"/>
    </source>
</evidence>
<feature type="compositionally biased region" description="Polar residues" evidence="7">
    <location>
        <begin position="175"/>
        <end position="197"/>
    </location>
</feature>
<keyword evidence="4" id="KW-0862">Zinc</keyword>
<dbReference type="PANTHER" id="PTHR12628:SF10">
    <property type="entry name" value="HOMEOBOX DOMAIN-CONTAINING PROTEIN"/>
    <property type="match status" value="1"/>
</dbReference>
<dbReference type="InterPro" id="IPR013083">
    <property type="entry name" value="Znf_RING/FYVE/PHD"/>
</dbReference>
<dbReference type="STRING" id="658196.A0A397SYB2"/>
<keyword evidence="2" id="KW-0479">Metal-binding</keyword>
<evidence type="ECO:0000256" key="2">
    <source>
        <dbReference type="ARBA" id="ARBA00022723"/>
    </source>
</evidence>
<evidence type="ECO:0000313" key="9">
    <source>
        <dbReference type="EMBL" id="RIA89606.1"/>
    </source>
</evidence>
<dbReference type="CDD" id="cd15502">
    <property type="entry name" value="PHD_Phf1p_Phf2p_like"/>
    <property type="match status" value="1"/>
</dbReference>
<gene>
    <name evidence="9" type="ORF">C1645_188645</name>
</gene>
<proteinExistence type="predicted"/>
<feature type="domain" description="PHD-type" evidence="8">
    <location>
        <begin position="217"/>
        <end position="273"/>
    </location>
</feature>
<dbReference type="GO" id="GO:0003677">
    <property type="term" value="F:DNA binding"/>
    <property type="evidence" value="ECO:0007669"/>
    <property type="project" value="TreeGrafter"/>
</dbReference>
<evidence type="ECO:0000256" key="4">
    <source>
        <dbReference type="ARBA" id="ARBA00022833"/>
    </source>
</evidence>
<dbReference type="AlphaFoldDB" id="A0A397SYB2"/>
<evidence type="ECO:0000256" key="3">
    <source>
        <dbReference type="ARBA" id="ARBA00022771"/>
    </source>
</evidence>
<evidence type="ECO:0000259" key="8">
    <source>
        <dbReference type="PROSITE" id="PS50016"/>
    </source>
</evidence>
<dbReference type="InterPro" id="IPR019786">
    <property type="entry name" value="Zinc_finger_PHD-type_CS"/>
</dbReference>
<dbReference type="PANTHER" id="PTHR12628">
    <property type="entry name" value="POLYCOMB-LIKE TRANSCRIPTION FACTOR"/>
    <property type="match status" value="1"/>
</dbReference>
<comment type="caution">
    <text evidence="9">The sequence shown here is derived from an EMBL/GenBank/DDBJ whole genome shotgun (WGS) entry which is preliminary data.</text>
</comment>
<keyword evidence="3 6" id="KW-0863">Zinc-finger</keyword>
<feature type="compositionally biased region" description="Acidic residues" evidence="7">
    <location>
        <begin position="73"/>
        <end position="86"/>
    </location>
</feature>
<dbReference type="InterPro" id="IPR001965">
    <property type="entry name" value="Znf_PHD"/>
</dbReference>
<dbReference type="InterPro" id="IPR019787">
    <property type="entry name" value="Znf_PHD-finger"/>
</dbReference>
<feature type="compositionally biased region" description="Polar residues" evidence="7">
    <location>
        <begin position="1"/>
        <end position="35"/>
    </location>
</feature>
<dbReference type="GO" id="GO:0008270">
    <property type="term" value="F:zinc ion binding"/>
    <property type="evidence" value="ECO:0007669"/>
    <property type="project" value="UniProtKB-KW"/>
</dbReference>
<dbReference type="EMBL" id="QKYT01000213">
    <property type="protein sequence ID" value="RIA89606.1"/>
    <property type="molecule type" value="Genomic_DNA"/>
</dbReference>
<name>A0A397SYB2_9GLOM</name>
<dbReference type="SUPFAM" id="SSF57903">
    <property type="entry name" value="FYVE/PHD zinc finger"/>
    <property type="match status" value="1"/>
</dbReference>
<accession>A0A397SYB2</accession>
<dbReference type="GO" id="GO:0005634">
    <property type="term" value="C:nucleus"/>
    <property type="evidence" value="ECO:0007669"/>
    <property type="project" value="UniProtKB-SubCell"/>
</dbReference>
<evidence type="ECO:0000256" key="6">
    <source>
        <dbReference type="PROSITE-ProRule" id="PRU00146"/>
    </source>
</evidence>
<sequence>MTSQPTLQVTNSNTKATPTSSSKQQASNNKGNPQLQEEWGDEDGEFELEEDDITQTEQSMGEKQESSESIENNAEDDQEDDQDEDTFSNQQQSSINYNSSHKTGDNKSPNKQASSSSSPLSQHADVQENDNSPKTKYGRKVQKPVLFTPETKKSQSDIKKKSLSSKTSGKRQRRLSNVSHNVASQNSQQNTLPSVSSPNMEVTIKIEQESDQVVADDIVCILCHDGNSPKHNRIVLCDKCDTPYHQRCHKPFIEDRVVEIPDAEWMCSKCDDIRGNKRRKVEIGGSDSSSRSYSSEISGDGLTEDQKIAYLSSLPQRVLIDLILIAEKLHPDLPLYPADVKEKIANNAYSSDRGNDSRALATSTVLSHQSFMSQMTIPLQPPQNYSSSSVNNNLSRAHLPAVGIDLPSYEEMIVQALASIADPAGSAPRNIFDWMNSFPSFTKSREERSRV</sequence>
<reference evidence="9 10" key="1">
    <citation type="submission" date="2018-06" db="EMBL/GenBank/DDBJ databases">
        <title>Comparative genomics reveals the genomic features of Rhizophagus irregularis, R. cerebriforme, R. diaphanum and Gigaspora rosea, and their symbiotic lifestyle signature.</title>
        <authorList>
            <person name="Morin E."/>
            <person name="San Clemente H."/>
            <person name="Chen E.C.H."/>
            <person name="De La Providencia I."/>
            <person name="Hainaut M."/>
            <person name="Kuo A."/>
            <person name="Kohler A."/>
            <person name="Murat C."/>
            <person name="Tang N."/>
            <person name="Roy S."/>
            <person name="Loubradou J."/>
            <person name="Henrissat B."/>
            <person name="Grigoriev I.V."/>
            <person name="Corradi N."/>
            <person name="Roux C."/>
            <person name="Martin F.M."/>
        </authorList>
    </citation>
    <scope>NUCLEOTIDE SEQUENCE [LARGE SCALE GENOMIC DNA]</scope>
    <source>
        <strain evidence="9 10">DAOM 227022</strain>
    </source>
</reference>
<feature type="compositionally biased region" description="Low complexity" evidence="7">
    <location>
        <begin position="88"/>
        <end position="122"/>
    </location>
</feature>
<protein>
    <recommendedName>
        <fullName evidence="8">PHD-type domain-containing protein</fullName>
    </recommendedName>
</protein>
<dbReference type="OrthoDB" id="5863171at2759"/>
<organism evidence="9 10">
    <name type="scientific">Glomus cerebriforme</name>
    <dbReference type="NCBI Taxonomy" id="658196"/>
    <lineage>
        <taxon>Eukaryota</taxon>
        <taxon>Fungi</taxon>
        <taxon>Fungi incertae sedis</taxon>
        <taxon>Mucoromycota</taxon>
        <taxon>Glomeromycotina</taxon>
        <taxon>Glomeromycetes</taxon>
        <taxon>Glomerales</taxon>
        <taxon>Glomeraceae</taxon>
        <taxon>Glomus</taxon>
    </lineage>
</organism>
<evidence type="ECO:0000256" key="5">
    <source>
        <dbReference type="ARBA" id="ARBA00023242"/>
    </source>
</evidence>
<dbReference type="Proteomes" id="UP000265703">
    <property type="component" value="Unassembled WGS sequence"/>
</dbReference>
<dbReference type="GO" id="GO:0045814">
    <property type="term" value="P:negative regulation of gene expression, epigenetic"/>
    <property type="evidence" value="ECO:0007669"/>
    <property type="project" value="TreeGrafter"/>
</dbReference>
<keyword evidence="10" id="KW-1185">Reference proteome</keyword>
<dbReference type="Pfam" id="PF00628">
    <property type="entry name" value="PHD"/>
    <property type="match status" value="1"/>
</dbReference>
<feature type="compositionally biased region" description="Basic and acidic residues" evidence="7">
    <location>
        <begin position="150"/>
        <end position="160"/>
    </location>
</feature>
<evidence type="ECO:0000313" key="10">
    <source>
        <dbReference type="Proteomes" id="UP000265703"/>
    </source>
</evidence>
<dbReference type="GO" id="GO:0003682">
    <property type="term" value="F:chromatin binding"/>
    <property type="evidence" value="ECO:0007669"/>
    <property type="project" value="TreeGrafter"/>
</dbReference>